<dbReference type="EMBL" id="DTIN01000032">
    <property type="protein sequence ID" value="HFX13967.1"/>
    <property type="molecule type" value="Genomic_DNA"/>
</dbReference>
<dbReference type="NCBIfam" id="TIGR02532">
    <property type="entry name" value="IV_pilin_GFxxxE"/>
    <property type="match status" value="1"/>
</dbReference>
<dbReference type="Pfam" id="PF00932">
    <property type="entry name" value="LTD"/>
    <property type="match status" value="1"/>
</dbReference>
<dbReference type="PROSITE" id="PS51841">
    <property type="entry name" value="LTD"/>
    <property type="match status" value="1"/>
</dbReference>
<keyword evidence="1" id="KW-0472">Membrane</keyword>
<dbReference type="InterPro" id="IPR036415">
    <property type="entry name" value="Lamin_tail_dom_sf"/>
</dbReference>
<dbReference type="AlphaFoldDB" id="A0A7C3MKM8"/>
<evidence type="ECO:0000313" key="3">
    <source>
        <dbReference type="EMBL" id="HFX13967.1"/>
    </source>
</evidence>
<reference evidence="3" key="1">
    <citation type="journal article" date="2020" name="mSystems">
        <title>Genome- and Community-Level Interaction Insights into Carbon Utilization and Element Cycling Functions of Hydrothermarchaeota in Hydrothermal Sediment.</title>
        <authorList>
            <person name="Zhou Z."/>
            <person name="Liu Y."/>
            <person name="Xu W."/>
            <person name="Pan J."/>
            <person name="Luo Z.H."/>
            <person name="Li M."/>
        </authorList>
    </citation>
    <scope>NUCLEOTIDE SEQUENCE [LARGE SCALE GENOMIC DNA]</scope>
    <source>
        <strain evidence="3">SpSt-81</strain>
    </source>
</reference>
<keyword evidence="1" id="KW-1133">Transmembrane helix</keyword>
<evidence type="ECO:0000256" key="1">
    <source>
        <dbReference type="SAM" id="Phobius"/>
    </source>
</evidence>
<proteinExistence type="predicted"/>
<protein>
    <submittedName>
        <fullName evidence="3">Prepilin-type N-terminal cleavage/methylation domain-containing protein</fullName>
    </submittedName>
</protein>
<feature type="transmembrane region" description="Helical" evidence="1">
    <location>
        <begin position="7"/>
        <end position="29"/>
    </location>
</feature>
<dbReference type="InterPro" id="IPR012902">
    <property type="entry name" value="N_methyl_site"/>
</dbReference>
<dbReference type="Pfam" id="PF07963">
    <property type="entry name" value="N_methyl"/>
    <property type="match status" value="1"/>
</dbReference>
<evidence type="ECO:0000259" key="2">
    <source>
        <dbReference type="PROSITE" id="PS51841"/>
    </source>
</evidence>
<sequence>MRSKGLTFIEVMVAIFILGLIVLFLSNLFTKSLDLFFGKSEENEIFSNAQIILDRLARDIRQGREILYMSTNTLTINLSTGVTHTYSIVVGADGKKYFALDGQILAGPIENITFTGTRLDNTYTSNLREIRFIIFTLTMTNGMKYSSNVGLRADLPTNLGGVVITEIMYVPPTKDKLGNNIVTADLQFVVIYNNTQNPIDLRGWSINGNLFSVSVNNTWTLFPGKSAVIGTRNSNLINSYYFPLPEYAIYIKTNSSGLGNGGLSLNSGGDTVVIKDSFGRIVDQISFTSSWGGQPGSTSGRFRVWYSMVRKSLSLPTQDASNWTNSSNLNYITFQGNVAYVAYCLMPKLVISEIMYYPSPCTIQRWNTSDQRMMEYIEIHNPTYSTISVEYVNWFNNYAVYTSSNPIMSLVSETWTLMPGGYMVVSGTSANILDWYGLSGINYAKVSNNGLGPSFGELPNDSYTLTLLENRNISDRVIRVCDVYYNSSMGGQPVLDGNTEKYYSLELKNVGLLGLLYDSSNFASSTKLCYSVQGYDGKYYYIYATPGSKNSVSP</sequence>
<dbReference type="SUPFAM" id="SSF74853">
    <property type="entry name" value="Lamin A/C globular tail domain"/>
    <property type="match status" value="1"/>
</dbReference>
<accession>A0A7C3MKM8</accession>
<dbReference type="InterPro" id="IPR001322">
    <property type="entry name" value="Lamin_tail_dom"/>
</dbReference>
<name>A0A7C3MKM8_DICTH</name>
<comment type="caution">
    <text evidence="3">The sequence shown here is derived from an EMBL/GenBank/DDBJ whole genome shotgun (WGS) entry which is preliminary data.</text>
</comment>
<keyword evidence="1" id="KW-0812">Transmembrane</keyword>
<feature type="domain" description="LTD" evidence="2">
    <location>
        <begin position="146"/>
        <end position="289"/>
    </location>
</feature>
<gene>
    <name evidence="3" type="ORF">ENW00_07485</name>
</gene>
<organism evidence="3">
    <name type="scientific">Dictyoglomus thermophilum</name>
    <dbReference type="NCBI Taxonomy" id="14"/>
    <lineage>
        <taxon>Bacteria</taxon>
        <taxon>Pseudomonadati</taxon>
        <taxon>Dictyoglomota</taxon>
        <taxon>Dictyoglomia</taxon>
        <taxon>Dictyoglomales</taxon>
        <taxon>Dictyoglomaceae</taxon>
        <taxon>Dictyoglomus</taxon>
    </lineage>
</organism>